<dbReference type="GO" id="GO:0003677">
    <property type="term" value="F:DNA binding"/>
    <property type="evidence" value="ECO:0007669"/>
    <property type="project" value="UniProtKB-UniRule"/>
</dbReference>
<feature type="domain" description="TACO1/YebC-like second and third" evidence="8">
    <location>
        <begin position="83"/>
        <end position="241"/>
    </location>
</feature>
<keyword evidence="5 6" id="KW-0804">Transcription</keyword>
<dbReference type="InterPro" id="IPR026564">
    <property type="entry name" value="Transcrip_reg_TACO1-like_dom3"/>
</dbReference>
<dbReference type="Gene3D" id="3.30.70.980">
    <property type="match status" value="2"/>
</dbReference>
<keyword evidence="3 6" id="KW-0805">Transcription regulation</keyword>
<dbReference type="AlphaFoldDB" id="A0A1G2DXU3"/>
<feature type="coiled-coil region" evidence="7">
    <location>
        <begin position="181"/>
        <end position="234"/>
    </location>
</feature>
<name>A0A1G2DXU3_9BACT</name>
<organism evidence="10 11">
    <name type="scientific">Candidatus Nealsonbacteria bacterium RBG_13_36_15</name>
    <dbReference type="NCBI Taxonomy" id="1801660"/>
    <lineage>
        <taxon>Bacteria</taxon>
        <taxon>Candidatus Nealsoniibacteriota</taxon>
    </lineage>
</organism>
<dbReference type="NCBIfam" id="NF009044">
    <property type="entry name" value="PRK12378.1"/>
    <property type="match status" value="1"/>
</dbReference>
<dbReference type="NCBIfam" id="TIGR01033">
    <property type="entry name" value="YebC/PmpR family DNA-binding transcriptional regulator"/>
    <property type="match status" value="1"/>
</dbReference>
<comment type="subcellular location">
    <subcellularLocation>
        <location evidence="6">Cytoplasm</location>
    </subcellularLocation>
</comment>
<comment type="caution">
    <text evidence="10">The sequence shown here is derived from an EMBL/GenBank/DDBJ whole genome shotgun (WGS) entry which is preliminary data.</text>
</comment>
<evidence type="ECO:0000313" key="10">
    <source>
        <dbReference type="EMBL" id="OGZ17810.1"/>
    </source>
</evidence>
<dbReference type="PANTHER" id="PTHR12532">
    <property type="entry name" value="TRANSLATIONAL ACTIVATOR OF CYTOCHROME C OXIDASE 1"/>
    <property type="match status" value="1"/>
</dbReference>
<keyword evidence="7" id="KW-0175">Coiled coil</keyword>
<keyword evidence="2 6" id="KW-0963">Cytoplasm</keyword>
<evidence type="ECO:0000259" key="8">
    <source>
        <dbReference type="Pfam" id="PF01709"/>
    </source>
</evidence>
<evidence type="ECO:0000256" key="5">
    <source>
        <dbReference type="ARBA" id="ARBA00023163"/>
    </source>
</evidence>
<dbReference type="InterPro" id="IPR048300">
    <property type="entry name" value="TACO1_YebC-like_2nd/3rd_dom"/>
</dbReference>
<protein>
    <recommendedName>
        <fullName evidence="6">Probable transcriptional regulatory protein A2Z78_01135</fullName>
    </recommendedName>
</protein>
<dbReference type="STRING" id="1801660.A2Z78_01135"/>
<evidence type="ECO:0000259" key="9">
    <source>
        <dbReference type="Pfam" id="PF20772"/>
    </source>
</evidence>
<feature type="domain" description="TACO1/YebC-like N-terminal" evidence="9">
    <location>
        <begin position="5"/>
        <end position="75"/>
    </location>
</feature>
<evidence type="ECO:0000256" key="3">
    <source>
        <dbReference type="ARBA" id="ARBA00023015"/>
    </source>
</evidence>
<dbReference type="SUPFAM" id="SSF75625">
    <property type="entry name" value="YebC-like"/>
    <property type="match status" value="1"/>
</dbReference>
<sequence>MSGHSHWHSIKYQKGVADAKKSKVFSKITGQIMVTAKEGGGDPNKNSKLRLAIDQAKAINMPSDNIERAIKRGVGDLGGTKLEPVIFEAYGPGGIALIVEGITDNKNRTVSEIKQILGQNNGKFAETGSVKWLFERKGVISLRTTNKYESASREELELKLIEAGVEDFHWHNNTIDVYTKAEDLERAKKNLEDQEIKIESASLDWVAKEGIQIKEKDREAAQKLFDALDELEAVQEIYSNLKI</sequence>
<keyword evidence="4 6" id="KW-0238">DNA-binding</keyword>
<dbReference type="InterPro" id="IPR002876">
    <property type="entry name" value="Transcrip_reg_TACO1-like"/>
</dbReference>
<dbReference type="NCBIfam" id="NF001030">
    <property type="entry name" value="PRK00110.1"/>
    <property type="match status" value="1"/>
</dbReference>
<dbReference type="Pfam" id="PF01709">
    <property type="entry name" value="Transcrip_reg"/>
    <property type="match status" value="1"/>
</dbReference>
<evidence type="ECO:0000256" key="4">
    <source>
        <dbReference type="ARBA" id="ARBA00023125"/>
    </source>
</evidence>
<evidence type="ECO:0000256" key="1">
    <source>
        <dbReference type="ARBA" id="ARBA00008724"/>
    </source>
</evidence>
<dbReference type="Pfam" id="PF20772">
    <property type="entry name" value="TACO1_YebC_N"/>
    <property type="match status" value="1"/>
</dbReference>
<dbReference type="GO" id="GO:0006355">
    <property type="term" value="P:regulation of DNA-templated transcription"/>
    <property type="evidence" value="ECO:0007669"/>
    <property type="project" value="UniProtKB-UniRule"/>
</dbReference>
<evidence type="ECO:0000256" key="7">
    <source>
        <dbReference type="SAM" id="Coils"/>
    </source>
</evidence>
<comment type="similarity">
    <text evidence="1 6">Belongs to the TACO1 family.</text>
</comment>
<reference evidence="10 11" key="1">
    <citation type="journal article" date="2016" name="Nat. Commun.">
        <title>Thousands of microbial genomes shed light on interconnected biogeochemical processes in an aquifer system.</title>
        <authorList>
            <person name="Anantharaman K."/>
            <person name="Brown C.T."/>
            <person name="Hug L.A."/>
            <person name="Sharon I."/>
            <person name="Castelle C.J."/>
            <person name="Probst A.J."/>
            <person name="Thomas B.C."/>
            <person name="Singh A."/>
            <person name="Wilkins M.J."/>
            <person name="Karaoz U."/>
            <person name="Brodie E.L."/>
            <person name="Williams K.H."/>
            <person name="Hubbard S.S."/>
            <person name="Banfield J.F."/>
        </authorList>
    </citation>
    <scope>NUCLEOTIDE SEQUENCE [LARGE SCALE GENOMIC DNA]</scope>
</reference>
<dbReference type="InterPro" id="IPR029072">
    <property type="entry name" value="YebC-like"/>
</dbReference>
<dbReference type="InterPro" id="IPR049083">
    <property type="entry name" value="TACO1_YebC_N"/>
</dbReference>
<evidence type="ECO:0000313" key="11">
    <source>
        <dbReference type="Proteomes" id="UP000176752"/>
    </source>
</evidence>
<dbReference type="InterPro" id="IPR017856">
    <property type="entry name" value="Integrase-like_N"/>
</dbReference>
<accession>A0A1G2DXU3</accession>
<gene>
    <name evidence="10" type="ORF">A2Z78_01135</name>
</gene>
<dbReference type="HAMAP" id="MF_00693">
    <property type="entry name" value="Transcrip_reg_TACO1"/>
    <property type="match status" value="1"/>
</dbReference>
<evidence type="ECO:0000256" key="6">
    <source>
        <dbReference type="HAMAP-Rule" id="MF_00693"/>
    </source>
</evidence>
<dbReference type="GO" id="GO:0005829">
    <property type="term" value="C:cytosol"/>
    <property type="evidence" value="ECO:0007669"/>
    <property type="project" value="TreeGrafter"/>
</dbReference>
<proteinExistence type="inferred from homology"/>
<dbReference type="Gene3D" id="1.10.10.200">
    <property type="match status" value="1"/>
</dbReference>
<evidence type="ECO:0000256" key="2">
    <source>
        <dbReference type="ARBA" id="ARBA00022490"/>
    </source>
</evidence>
<dbReference type="EMBL" id="MHLV01000013">
    <property type="protein sequence ID" value="OGZ17810.1"/>
    <property type="molecule type" value="Genomic_DNA"/>
</dbReference>
<dbReference type="FunFam" id="1.10.10.200:FF:000002">
    <property type="entry name" value="Probable transcriptional regulatory protein CLM62_37755"/>
    <property type="match status" value="1"/>
</dbReference>
<dbReference type="PANTHER" id="PTHR12532:SF6">
    <property type="entry name" value="TRANSCRIPTIONAL REGULATORY PROTEIN YEBC-RELATED"/>
    <property type="match status" value="1"/>
</dbReference>
<dbReference type="Proteomes" id="UP000176752">
    <property type="component" value="Unassembled WGS sequence"/>
</dbReference>